<dbReference type="Proteomes" id="UP000240728">
    <property type="component" value="Unassembled WGS sequence"/>
</dbReference>
<name>A0AAX0YSX4_9GAMM</name>
<feature type="region of interest" description="Disordered" evidence="1">
    <location>
        <begin position="40"/>
        <end position="59"/>
    </location>
</feature>
<protein>
    <submittedName>
        <fullName evidence="2">Uncharacterized protein</fullName>
    </submittedName>
</protein>
<proteinExistence type="predicted"/>
<dbReference type="AlphaFoldDB" id="A0AAX0YSX4"/>
<evidence type="ECO:0000313" key="2">
    <source>
        <dbReference type="EMBL" id="PSX44073.1"/>
    </source>
</evidence>
<gene>
    <name evidence="2" type="ORF">C0W53_15715</name>
</gene>
<accession>A0AAX0YSX4</accession>
<evidence type="ECO:0000313" key="3">
    <source>
        <dbReference type="Proteomes" id="UP000240728"/>
    </source>
</evidence>
<organism evidence="2 3">
    <name type="scientific">Photobacterium kishitanii</name>
    <dbReference type="NCBI Taxonomy" id="318456"/>
    <lineage>
        <taxon>Bacteria</taxon>
        <taxon>Pseudomonadati</taxon>
        <taxon>Pseudomonadota</taxon>
        <taxon>Gammaproteobacteria</taxon>
        <taxon>Vibrionales</taxon>
        <taxon>Vibrionaceae</taxon>
        <taxon>Photobacterium</taxon>
    </lineage>
</organism>
<keyword evidence="3" id="KW-1185">Reference proteome</keyword>
<sequence>MASKKTVQKGFLGITVILAFGAGYLQYQDYLLEQIPTPTTPTSVTKSNASDNIESTPQSTKKVIMQDGEPVLQITKIPPQEWRAPVFQDLESAALILAQAINGNEAASWLYEVNSSRLTKIRVANSNSKLQIAENLLKLEKSQKERQLVTREETVKTPKLNIIDATYVDNNEFPRNITSSFNSSTAISVANTPDTPKPQLALKGITSGRITLSMGGNFLADAVIGQVAFNRYKITNVDISKKQATVLDQRTHKPITLFYGH</sequence>
<feature type="compositionally biased region" description="Polar residues" evidence="1">
    <location>
        <begin position="43"/>
        <end position="59"/>
    </location>
</feature>
<comment type="caution">
    <text evidence="2">The sequence shown here is derived from an EMBL/GenBank/DDBJ whole genome shotgun (WGS) entry which is preliminary data.</text>
</comment>
<reference evidence="2 3" key="1">
    <citation type="submission" date="2018-01" db="EMBL/GenBank/DDBJ databases">
        <title>Whole genome sequencing of Histamine producing bacteria.</title>
        <authorList>
            <person name="Butler K."/>
        </authorList>
    </citation>
    <scope>NUCLEOTIDE SEQUENCE [LARGE SCALE GENOMIC DNA]</scope>
    <source>
        <strain evidence="2 3">A1-4</strain>
    </source>
</reference>
<evidence type="ECO:0000256" key="1">
    <source>
        <dbReference type="SAM" id="MobiDB-lite"/>
    </source>
</evidence>
<dbReference type="RefSeq" id="WP_045043083.1">
    <property type="nucleotide sequence ID" value="NZ_JZTB01000014.1"/>
</dbReference>
<dbReference type="EMBL" id="PYOZ01000010">
    <property type="protein sequence ID" value="PSX44073.1"/>
    <property type="molecule type" value="Genomic_DNA"/>
</dbReference>